<evidence type="ECO:0000313" key="3">
    <source>
        <dbReference type="EMBL" id="CRL04714.1"/>
    </source>
</evidence>
<keyword evidence="4" id="KW-1185">Reference proteome</keyword>
<dbReference type="PANTHER" id="PTHR36692">
    <property type="entry name" value="PROTEIN SNAKESKIN"/>
    <property type="match status" value="1"/>
</dbReference>
<protein>
    <submittedName>
        <fullName evidence="3">CLUMA_CG017774, isoform A</fullName>
    </submittedName>
</protein>
<dbReference type="OrthoDB" id="6349206at2759"/>
<organism evidence="3 4">
    <name type="scientific">Clunio marinus</name>
    <dbReference type="NCBI Taxonomy" id="568069"/>
    <lineage>
        <taxon>Eukaryota</taxon>
        <taxon>Metazoa</taxon>
        <taxon>Ecdysozoa</taxon>
        <taxon>Arthropoda</taxon>
        <taxon>Hexapoda</taxon>
        <taxon>Insecta</taxon>
        <taxon>Pterygota</taxon>
        <taxon>Neoptera</taxon>
        <taxon>Endopterygota</taxon>
        <taxon>Diptera</taxon>
        <taxon>Nematocera</taxon>
        <taxon>Chironomoidea</taxon>
        <taxon>Chironomidae</taxon>
        <taxon>Clunio</taxon>
    </lineage>
</organism>
<sequence>MALSRLSFIKLAELVITITCMVLHYNSAGENVDAHSAMLINGVFVGFTIILVALFAGYLMNTPINKRLDLFFSLVGAAGFIASGIIIINHWNDDSVSAVTEKLGFNRSDRKTLGLAKGGLAIVNGILFLVDVVFTFRD</sequence>
<dbReference type="Pfam" id="PF24985">
    <property type="entry name" value="DUF7775"/>
    <property type="match status" value="1"/>
</dbReference>
<keyword evidence="1" id="KW-0472">Membrane</keyword>
<dbReference type="EMBL" id="CVRI01000063">
    <property type="protein sequence ID" value="CRL04714.1"/>
    <property type="molecule type" value="Genomic_DNA"/>
</dbReference>
<feature type="transmembrane region" description="Helical" evidence="1">
    <location>
        <begin position="112"/>
        <end position="136"/>
    </location>
</feature>
<keyword evidence="1" id="KW-0812">Transmembrane</keyword>
<feature type="transmembrane region" description="Helical" evidence="1">
    <location>
        <begin position="7"/>
        <end position="25"/>
    </location>
</feature>
<proteinExistence type="predicted"/>
<accession>A0A1J1IYD6</accession>
<reference evidence="3 4" key="1">
    <citation type="submission" date="2015-04" db="EMBL/GenBank/DDBJ databases">
        <authorList>
            <person name="Syromyatnikov M.Y."/>
            <person name="Popov V.N."/>
        </authorList>
    </citation>
    <scope>NUCLEOTIDE SEQUENCE [LARGE SCALE GENOMIC DNA]</scope>
</reference>
<gene>
    <name evidence="3" type="ORF">CLUMA_CG017774</name>
</gene>
<evidence type="ECO:0000313" key="4">
    <source>
        <dbReference type="Proteomes" id="UP000183832"/>
    </source>
</evidence>
<feature type="transmembrane region" description="Helical" evidence="1">
    <location>
        <begin position="37"/>
        <end position="59"/>
    </location>
</feature>
<dbReference type="PANTHER" id="PTHR36692:SF2">
    <property type="entry name" value="GEO12064P1"/>
    <property type="match status" value="1"/>
</dbReference>
<dbReference type="InterPro" id="IPR038976">
    <property type="entry name" value="Ssk"/>
</dbReference>
<dbReference type="AlphaFoldDB" id="A0A1J1IYD6"/>
<dbReference type="InterPro" id="IPR056677">
    <property type="entry name" value="DUF7775"/>
</dbReference>
<evidence type="ECO:0000256" key="1">
    <source>
        <dbReference type="SAM" id="Phobius"/>
    </source>
</evidence>
<dbReference type="Proteomes" id="UP000183832">
    <property type="component" value="Unassembled WGS sequence"/>
</dbReference>
<feature type="transmembrane region" description="Helical" evidence="1">
    <location>
        <begin position="71"/>
        <end position="92"/>
    </location>
</feature>
<evidence type="ECO:0000259" key="2">
    <source>
        <dbReference type="Pfam" id="PF24985"/>
    </source>
</evidence>
<dbReference type="GO" id="GO:0019991">
    <property type="term" value="P:septate junction assembly"/>
    <property type="evidence" value="ECO:0007669"/>
    <property type="project" value="InterPro"/>
</dbReference>
<dbReference type="GO" id="GO:0005886">
    <property type="term" value="C:plasma membrane"/>
    <property type="evidence" value="ECO:0007669"/>
    <property type="project" value="TreeGrafter"/>
</dbReference>
<feature type="domain" description="DUF7775" evidence="2">
    <location>
        <begin position="8"/>
        <end position="134"/>
    </location>
</feature>
<keyword evidence="1" id="KW-1133">Transmembrane helix</keyword>
<name>A0A1J1IYD6_9DIPT</name>